<evidence type="ECO:0000313" key="3">
    <source>
        <dbReference type="Proteomes" id="UP000739538"/>
    </source>
</evidence>
<feature type="compositionally biased region" description="Gly residues" evidence="1">
    <location>
        <begin position="219"/>
        <end position="240"/>
    </location>
</feature>
<dbReference type="PROSITE" id="PS51257">
    <property type="entry name" value="PROKAR_LIPOPROTEIN"/>
    <property type="match status" value="1"/>
</dbReference>
<accession>A0A956NAI7</accession>
<evidence type="ECO:0000256" key="1">
    <source>
        <dbReference type="SAM" id="MobiDB-lite"/>
    </source>
</evidence>
<dbReference type="EMBL" id="JAGQHS010000002">
    <property type="protein sequence ID" value="MCA9754368.1"/>
    <property type="molecule type" value="Genomic_DNA"/>
</dbReference>
<sequence length="240" mass="25548">MKLGSRLLAQAALVAVLSSGLGLVGCSRDEVPTSPTGVDPFESDLGDASSGAVALGNAKLLVTTADPDQYYVTEHPDPWFYRSNVSNAQYLDLIVRNQSRRTATNLELLVTVPGNLGPGGWMIVIDGHYLSSIEDFPMTDLRDSHYPRMPHFVYQPQGNARYCLVQGPATLAPGEEWVLPVEVLRGVSEDFRVHFVAASSNHLWTSPLSDLTVQPPFDNGGGGGGESPEGGDPTGGLGGE</sequence>
<evidence type="ECO:0000313" key="2">
    <source>
        <dbReference type="EMBL" id="MCA9754368.1"/>
    </source>
</evidence>
<dbReference type="AlphaFoldDB" id="A0A956NAI7"/>
<reference evidence="2" key="2">
    <citation type="journal article" date="2021" name="Microbiome">
        <title>Successional dynamics and alternative stable states in a saline activated sludge microbial community over 9 years.</title>
        <authorList>
            <person name="Wang Y."/>
            <person name="Ye J."/>
            <person name="Ju F."/>
            <person name="Liu L."/>
            <person name="Boyd J.A."/>
            <person name="Deng Y."/>
            <person name="Parks D.H."/>
            <person name="Jiang X."/>
            <person name="Yin X."/>
            <person name="Woodcroft B.J."/>
            <person name="Tyson G.W."/>
            <person name="Hugenholtz P."/>
            <person name="Polz M.F."/>
            <person name="Zhang T."/>
        </authorList>
    </citation>
    <scope>NUCLEOTIDE SEQUENCE</scope>
    <source>
        <strain evidence="2">HKST-UBA02</strain>
    </source>
</reference>
<protein>
    <submittedName>
        <fullName evidence="2">Uncharacterized protein</fullName>
    </submittedName>
</protein>
<reference evidence="2" key="1">
    <citation type="submission" date="2020-04" db="EMBL/GenBank/DDBJ databases">
        <authorList>
            <person name="Zhang T."/>
        </authorList>
    </citation>
    <scope>NUCLEOTIDE SEQUENCE</scope>
    <source>
        <strain evidence="2">HKST-UBA02</strain>
    </source>
</reference>
<name>A0A956NAI7_UNCEI</name>
<gene>
    <name evidence="2" type="ORF">KDA27_01090</name>
</gene>
<dbReference type="Proteomes" id="UP000739538">
    <property type="component" value="Unassembled WGS sequence"/>
</dbReference>
<comment type="caution">
    <text evidence="2">The sequence shown here is derived from an EMBL/GenBank/DDBJ whole genome shotgun (WGS) entry which is preliminary data.</text>
</comment>
<proteinExistence type="predicted"/>
<organism evidence="2 3">
    <name type="scientific">Eiseniibacteriota bacterium</name>
    <dbReference type="NCBI Taxonomy" id="2212470"/>
    <lineage>
        <taxon>Bacteria</taxon>
        <taxon>Candidatus Eiseniibacteriota</taxon>
    </lineage>
</organism>
<feature type="region of interest" description="Disordered" evidence="1">
    <location>
        <begin position="209"/>
        <end position="240"/>
    </location>
</feature>